<feature type="chain" id="PRO_5038474858" evidence="4">
    <location>
        <begin position="21"/>
        <end position="432"/>
    </location>
</feature>
<dbReference type="InterPro" id="IPR050490">
    <property type="entry name" value="Bact_solute-bd_prot1"/>
</dbReference>
<dbReference type="Gene3D" id="3.40.190.10">
    <property type="entry name" value="Periplasmic binding protein-like II"/>
    <property type="match status" value="2"/>
</dbReference>
<accession>A0A5R9F7H0</accession>
<dbReference type="SUPFAM" id="SSF53850">
    <property type="entry name" value="Periplasmic binding protein-like II"/>
    <property type="match status" value="1"/>
</dbReference>
<evidence type="ECO:0000256" key="4">
    <source>
        <dbReference type="SAM" id="SignalP"/>
    </source>
</evidence>
<comment type="similarity">
    <text evidence="1">Belongs to the bacterial solute-binding protein 1 family.</text>
</comment>
<dbReference type="PROSITE" id="PS51257">
    <property type="entry name" value="PROKAR_LIPOPROTEIN"/>
    <property type="match status" value="1"/>
</dbReference>
<dbReference type="EMBL" id="SWLG01000003">
    <property type="protein sequence ID" value="TLS38469.1"/>
    <property type="molecule type" value="Genomic_DNA"/>
</dbReference>
<dbReference type="Pfam" id="PF01547">
    <property type="entry name" value="SBP_bac_1"/>
    <property type="match status" value="1"/>
</dbReference>
<keyword evidence="4" id="KW-0732">Signal</keyword>
<sequence>MKRMLGLFLGVVMVLSLVLAGCSSSETNSNASGNEGDNGSDSGGDKVTLTMGSWRTEDKAAYEKIIKAFNEEYPDINVEFKPSKNTEYNTILNTALQSGEGPDIIQLRPYAPGMELAKAGYLEPLDDLNGIDVFADDVIAAAKSEDKIYGVPLSLNSAQMFYNKKIFEEHGLKEPKTWDEFIEINEKLKKEGVTPIALGTKEGWLLSLGHSIVGPAHYGANEFVDQITAGEKNFTSDEFVSSIKAMDELKKYFPDNYEGLGMEDIRTLFFTEQAAMFPLGSWEIEVLREMNPDLDFGFFPMPSAVGKEPTMTTWVDGSYGLNVNSEHKEEAKKFLEFMTTEKFAKLFASELSRIPAVPGVETGDELVTAMAEASNQYSTPYLMLVHFNEGNPTTKATLETELQGMYLGKVKPEEVAKKLQENAETYYEPFQK</sequence>
<dbReference type="OrthoDB" id="9798191at2"/>
<evidence type="ECO:0000256" key="3">
    <source>
        <dbReference type="SAM" id="MobiDB-lite"/>
    </source>
</evidence>
<reference evidence="5 6" key="1">
    <citation type="submission" date="2019-04" db="EMBL/GenBank/DDBJ databases">
        <title>Bacillus caeni sp. nov., a bacterium isolated from mangrove sediment.</title>
        <authorList>
            <person name="Huang H."/>
            <person name="Mo K."/>
            <person name="Hu Y."/>
        </authorList>
    </citation>
    <scope>NUCLEOTIDE SEQUENCE [LARGE SCALE GENOMIC DNA]</scope>
    <source>
        <strain evidence="5 6">HB172195</strain>
    </source>
</reference>
<dbReference type="Proteomes" id="UP000308230">
    <property type="component" value="Unassembled WGS sequence"/>
</dbReference>
<name>A0A5R9F7H0_9BACL</name>
<organism evidence="5 6">
    <name type="scientific">Exobacillus caeni</name>
    <dbReference type="NCBI Taxonomy" id="2574798"/>
    <lineage>
        <taxon>Bacteria</taxon>
        <taxon>Bacillati</taxon>
        <taxon>Bacillota</taxon>
        <taxon>Bacilli</taxon>
        <taxon>Bacillales</taxon>
        <taxon>Guptibacillaceae</taxon>
        <taxon>Exobacillus</taxon>
    </lineage>
</organism>
<feature type="compositionally biased region" description="Low complexity" evidence="3">
    <location>
        <begin position="28"/>
        <end position="40"/>
    </location>
</feature>
<evidence type="ECO:0000313" key="5">
    <source>
        <dbReference type="EMBL" id="TLS38469.1"/>
    </source>
</evidence>
<comment type="caution">
    <text evidence="5">The sequence shown here is derived from an EMBL/GenBank/DDBJ whole genome shotgun (WGS) entry which is preliminary data.</text>
</comment>
<evidence type="ECO:0000256" key="2">
    <source>
        <dbReference type="ARBA" id="ARBA00022448"/>
    </source>
</evidence>
<feature type="region of interest" description="Disordered" evidence="3">
    <location>
        <begin position="26"/>
        <end position="49"/>
    </location>
</feature>
<feature type="signal peptide" evidence="4">
    <location>
        <begin position="1"/>
        <end position="20"/>
    </location>
</feature>
<dbReference type="AlphaFoldDB" id="A0A5R9F7H0"/>
<keyword evidence="6" id="KW-1185">Reference proteome</keyword>
<evidence type="ECO:0000313" key="6">
    <source>
        <dbReference type="Proteomes" id="UP000308230"/>
    </source>
</evidence>
<dbReference type="InterPro" id="IPR006059">
    <property type="entry name" value="SBP"/>
</dbReference>
<dbReference type="PANTHER" id="PTHR43649">
    <property type="entry name" value="ARABINOSE-BINDING PROTEIN-RELATED"/>
    <property type="match status" value="1"/>
</dbReference>
<proteinExistence type="inferred from homology"/>
<dbReference type="RefSeq" id="WP_138123780.1">
    <property type="nucleotide sequence ID" value="NZ_SWLG01000003.1"/>
</dbReference>
<keyword evidence="2" id="KW-0813">Transport</keyword>
<dbReference type="PANTHER" id="PTHR43649:SF29">
    <property type="entry name" value="OSMOPROTECTIVE COMPOUNDS-BINDING PROTEIN GGTB"/>
    <property type="match status" value="1"/>
</dbReference>
<protein>
    <submittedName>
        <fullName evidence="5">Extracellular solute-binding protein</fullName>
    </submittedName>
</protein>
<evidence type="ECO:0000256" key="1">
    <source>
        <dbReference type="ARBA" id="ARBA00008520"/>
    </source>
</evidence>
<gene>
    <name evidence="5" type="ORF">FCL54_04840</name>
</gene>